<keyword evidence="1" id="KW-0732">Signal</keyword>
<evidence type="ECO:0008006" key="4">
    <source>
        <dbReference type="Google" id="ProtNLM"/>
    </source>
</evidence>
<evidence type="ECO:0000313" key="2">
    <source>
        <dbReference type="EMBL" id="GAA1403534.1"/>
    </source>
</evidence>
<evidence type="ECO:0000256" key="1">
    <source>
        <dbReference type="SAM" id="SignalP"/>
    </source>
</evidence>
<dbReference type="InterPro" id="IPR036116">
    <property type="entry name" value="FN3_sf"/>
</dbReference>
<gene>
    <name evidence="2" type="ORF">GCM10009613_64820</name>
</gene>
<evidence type="ECO:0000313" key="3">
    <source>
        <dbReference type="Proteomes" id="UP001501414"/>
    </source>
</evidence>
<feature type="signal peptide" evidence="1">
    <location>
        <begin position="1"/>
        <end position="31"/>
    </location>
</feature>
<proteinExistence type="predicted"/>
<name>A0ABN1YDV0_9PSEU</name>
<reference evidence="2 3" key="1">
    <citation type="journal article" date="2019" name="Int. J. Syst. Evol. Microbiol.">
        <title>The Global Catalogue of Microorganisms (GCM) 10K type strain sequencing project: providing services to taxonomists for standard genome sequencing and annotation.</title>
        <authorList>
            <consortium name="The Broad Institute Genomics Platform"/>
            <consortium name="The Broad Institute Genome Sequencing Center for Infectious Disease"/>
            <person name="Wu L."/>
            <person name="Ma J."/>
        </authorList>
    </citation>
    <scope>NUCLEOTIDE SEQUENCE [LARGE SCALE GENOMIC DNA]</scope>
    <source>
        <strain evidence="2 3">JCM 11896</strain>
    </source>
</reference>
<dbReference type="Proteomes" id="UP001501414">
    <property type="component" value="Unassembled WGS sequence"/>
</dbReference>
<dbReference type="EMBL" id="BAAAJK010000062">
    <property type="protein sequence ID" value="GAA1403534.1"/>
    <property type="molecule type" value="Genomic_DNA"/>
</dbReference>
<dbReference type="RefSeq" id="WP_344030412.1">
    <property type="nucleotide sequence ID" value="NZ_BAAAJK010000062.1"/>
</dbReference>
<comment type="caution">
    <text evidence="2">The sequence shown here is derived from an EMBL/GenBank/DDBJ whole genome shotgun (WGS) entry which is preliminary data.</text>
</comment>
<sequence>MSGVYSRSFRTVGVGLAAVAALLAGGAAVSAAPRIDAPEPPGPVRDLVLAPVEGGGARGTGFEASWTEPAGTGGGIRTHYVVEAHDATGARLHSAATRATTAGPVRGDRCLGPLTFSVRAVTQDPHGGAPLTGPTVLAEFGKADPCPIHMSLSAEQTGPGAVRVDAAREQPVDPYVAGPCELTVDGAPAWSGTCGGATGWSTTLDGLAPGTHGLVLTTVSPRGEQHVARTSATVT</sequence>
<dbReference type="Gene3D" id="2.60.40.10">
    <property type="entry name" value="Immunoglobulins"/>
    <property type="match status" value="1"/>
</dbReference>
<keyword evidence="3" id="KW-1185">Reference proteome</keyword>
<dbReference type="InterPro" id="IPR013783">
    <property type="entry name" value="Ig-like_fold"/>
</dbReference>
<feature type="chain" id="PRO_5045275471" description="Fibronectin type-III domain-containing protein" evidence="1">
    <location>
        <begin position="32"/>
        <end position="235"/>
    </location>
</feature>
<dbReference type="SUPFAM" id="SSF49265">
    <property type="entry name" value="Fibronectin type III"/>
    <property type="match status" value="1"/>
</dbReference>
<accession>A0ABN1YDV0</accession>
<organism evidence="2 3">
    <name type="scientific">Pseudonocardia kongjuensis</name>
    <dbReference type="NCBI Taxonomy" id="102227"/>
    <lineage>
        <taxon>Bacteria</taxon>
        <taxon>Bacillati</taxon>
        <taxon>Actinomycetota</taxon>
        <taxon>Actinomycetes</taxon>
        <taxon>Pseudonocardiales</taxon>
        <taxon>Pseudonocardiaceae</taxon>
        <taxon>Pseudonocardia</taxon>
    </lineage>
</organism>
<protein>
    <recommendedName>
        <fullName evidence="4">Fibronectin type-III domain-containing protein</fullName>
    </recommendedName>
</protein>